<comment type="caution">
    <text evidence="9">The sequence shown here is derived from an EMBL/GenBank/DDBJ whole genome shotgun (WGS) entry which is preliminary data.</text>
</comment>
<dbReference type="InterPro" id="IPR000515">
    <property type="entry name" value="MetI-like"/>
</dbReference>
<comment type="similarity">
    <text evidence="7">Belongs to the binding-protein-dependent transport system permease family.</text>
</comment>
<comment type="subcellular location">
    <subcellularLocation>
        <location evidence="1 7">Cell membrane</location>
        <topology evidence="1 7">Multi-pass membrane protein</topology>
    </subcellularLocation>
</comment>
<dbReference type="Pfam" id="PF00528">
    <property type="entry name" value="BPD_transp_1"/>
    <property type="match status" value="1"/>
</dbReference>
<dbReference type="PANTHER" id="PTHR30151">
    <property type="entry name" value="ALKANE SULFONATE ABC TRANSPORTER-RELATED, MEMBRANE SUBUNIT"/>
    <property type="match status" value="1"/>
</dbReference>
<evidence type="ECO:0000256" key="3">
    <source>
        <dbReference type="ARBA" id="ARBA00022475"/>
    </source>
</evidence>
<feature type="transmembrane region" description="Helical" evidence="7">
    <location>
        <begin position="64"/>
        <end position="86"/>
    </location>
</feature>
<feature type="domain" description="ABC transmembrane type-1" evidence="8">
    <location>
        <begin position="60"/>
        <end position="244"/>
    </location>
</feature>
<feature type="transmembrane region" description="Helical" evidence="7">
    <location>
        <begin position="223"/>
        <end position="243"/>
    </location>
</feature>
<keyword evidence="5 7" id="KW-1133">Transmembrane helix</keyword>
<dbReference type="Gene3D" id="1.10.3720.10">
    <property type="entry name" value="MetI-like"/>
    <property type="match status" value="1"/>
</dbReference>
<gene>
    <name evidence="9" type="ORF">GCM10022255_036290</name>
</gene>
<name>A0ABP8D8G9_9ACTN</name>
<dbReference type="SUPFAM" id="SSF161098">
    <property type="entry name" value="MetI-like"/>
    <property type="match status" value="1"/>
</dbReference>
<evidence type="ECO:0000256" key="2">
    <source>
        <dbReference type="ARBA" id="ARBA00022448"/>
    </source>
</evidence>
<dbReference type="RefSeq" id="WP_345128114.1">
    <property type="nucleotide sequence ID" value="NZ_BAABAT010000008.1"/>
</dbReference>
<keyword evidence="6 7" id="KW-0472">Membrane</keyword>
<evidence type="ECO:0000256" key="1">
    <source>
        <dbReference type="ARBA" id="ARBA00004651"/>
    </source>
</evidence>
<organism evidence="9 10">
    <name type="scientific">Dactylosporangium darangshiense</name>
    <dbReference type="NCBI Taxonomy" id="579108"/>
    <lineage>
        <taxon>Bacteria</taxon>
        <taxon>Bacillati</taxon>
        <taxon>Actinomycetota</taxon>
        <taxon>Actinomycetes</taxon>
        <taxon>Micromonosporales</taxon>
        <taxon>Micromonosporaceae</taxon>
        <taxon>Dactylosporangium</taxon>
    </lineage>
</organism>
<feature type="transmembrane region" description="Helical" evidence="7">
    <location>
        <begin position="186"/>
        <end position="211"/>
    </location>
</feature>
<keyword evidence="4 7" id="KW-0812">Transmembrane</keyword>
<feature type="transmembrane region" description="Helical" evidence="7">
    <location>
        <begin position="126"/>
        <end position="142"/>
    </location>
</feature>
<evidence type="ECO:0000313" key="10">
    <source>
        <dbReference type="Proteomes" id="UP001500620"/>
    </source>
</evidence>
<sequence>MTKLPRLLRRAALALGLPVVLLVTWWFASAGSQDFYQPPLETIFRVFPDTWTAARLRSDVLPSLLRLFAGYGLAVALGIALGVAIGGNRTLRALTEPVLEFLRAIPPPVLVPVLILVSGFSDRTKILVIVLGAVWPVLLNTVEGVRGADEVLVDTCRTYRVRGWLRLRTFVLRAASPQIMVGARQALSISIIMMVIGELLGTTNGLGYTVIEFQRGFQIPEMWSGVFILGLLGVALSVLFRLVERQVLRWYHGARAAERAGH</sequence>
<protein>
    <submittedName>
        <fullName evidence="9">ABC transporter permease</fullName>
    </submittedName>
</protein>
<reference evidence="10" key="1">
    <citation type="journal article" date="2019" name="Int. J. Syst. Evol. Microbiol.">
        <title>The Global Catalogue of Microorganisms (GCM) 10K type strain sequencing project: providing services to taxonomists for standard genome sequencing and annotation.</title>
        <authorList>
            <consortium name="The Broad Institute Genomics Platform"/>
            <consortium name="The Broad Institute Genome Sequencing Center for Infectious Disease"/>
            <person name="Wu L."/>
            <person name="Ma J."/>
        </authorList>
    </citation>
    <scope>NUCLEOTIDE SEQUENCE [LARGE SCALE GENOMIC DNA]</scope>
    <source>
        <strain evidence="10">JCM 17441</strain>
    </source>
</reference>
<feature type="transmembrane region" description="Helical" evidence="7">
    <location>
        <begin position="98"/>
        <end position="120"/>
    </location>
</feature>
<keyword evidence="3" id="KW-1003">Cell membrane</keyword>
<dbReference type="Proteomes" id="UP001500620">
    <property type="component" value="Unassembled WGS sequence"/>
</dbReference>
<evidence type="ECO:0000313" key="9">
    <source>
        <dbReference type="EMBL" id="GAA4249955.1"/>
    </source>
</evidence>
<keyword evidence="2 7" id="KW-0813">Transport</keyword>
<dbReference type="EMBL" id="BAABAT010000008">
    <property type="protein sequence ID" value="GAA4249955.1"/>
    <property type="molecule type" value="Genomic_DNA"/>
</dbReference>
<keyword evidence="10" id="KW-1185">Reference proteome</keyword>
<dbReference type="PANTHER" id="PTHR30151:SF0">
    <property type="entry name" value="ABC TRANSPORTER PERMEASE PROTEIN MJ0413-RELATED"/>
    <property type="match status" value="1"/>
</dbReference>
<evidence type="ECO:0000259" key="8">
    <source>
        <dbReference type="PROSITE" id="PS50928"/>
    </source>
</evidence>
<evidence type="ECO:0000256" key="5">
    <source>
        <dbReference type="ARBA" id="ARBA00022989"/>
    </source>
</evidence>
<dbReference type="PROSITE" id="PS50928">
    <property type="entry name" value="ABC_TM1"/>
    <property type="match status" value="1"/>
</dbReference>
<evidence type="ECO:0000256" key="6">
    <source>
        <dbReference type="ARBA" id="ARBA00023136"/>
    </source>
</evidence>
<evidence type="ECO:0000256" key="7">
    <source>
        <dbReference type="RuleBase" id="RU363032"/>
    </source>
</evidence>
<accession>A0ABP8D8G9</accession>
<evidence type="ECO:0000256" key="4">
    <source>
        <dbReference type="ARBA" id="ARBA00022692"/>
    </source>
</evidence>
<proteinExistence type="inferred from homology"/>
<dbReference type="InterPro" id="IPR035906">
    <property type="entry name" value="MetI-like_sf"/>
</dbReference>